<sequence length="68" mass="8034">TVLTRSSNVQFELIYRFTPGFLRRFFSESIGSILVYEVQEGKITRKFRHKFLHEMDIGHMGKVTGYFS</sequence>
<protein>
    <submittedName>
        <fullName evidence="1">Uncharacterized protein</fullName>
    </submittedName>
</protein>
<keyword evidence="2" id="KW-1185">Reference proteome</keyword>
<dbReference type="EMBL" id="QUSY01001574">
    <property type="protein sequence ID" value="RHY24492.1"/>
    <property type="molecule type" value="Genomic_DNA"/>
</dbReference>
<gene>
    <name evidence="1" type="ORF">DYB32_008828</name>
</gene>
<dbReference type="AlphaFoldDB" id="A0A3R6ZJI3"/>
<evidence type="ECO:0000313" key="2">
    <source>
        <dbReference type="Proteomes" id="UP000285060"/>
    </source>
</evidence>
<reference evidence="1 2" key="1">
    <citation type="submission" date="2018-08" db="EMBL/GenBank/DDBJ databases">
        <title>Aphanomyces genome sequencing and annotation.</title>
        <authorList>
            <person name="Minardi D."/>
            <person name="Oidtmann B."/>
            <person name="Van Der Giezen M."/>
            <person name="Studholme D.J."/>
        </authorList>
    </citation>
    <scope>NUCLEOTIDE SEQUENCE [LARGE SCALE GENOMIC DNA]</scope>
    <source>
        <strain evidence="1 2">NJM0002</strain>
    </source>
</reference>
<evidence type="ECO:0000313" key="1">
    <source>
        <dbReference type="EMBL" id="RHY24492.1"/>
    </source>
</evidence>
<proteinExistence type="predicted"/>
<name>A0A3R6ZJI3_9STRA</name>
<comment type="caution">
    <text evidence="1">The sequence shown here is derived from an EMBL/GenBank/DDBJ whole genome shotgun (WGS) entry which is preliminary data.</text>
</comment>
<dbReference type="VEuPathDB" id="FungiDB:H310_03076"/>
<feature type="non-terminal residue" evidence="1">
    <location>
        <position position="1"/>
    </location>
</feature>
<organism evidence="1 2">
    <name type="scientific">Aphanomyces invadans</name>
    <dbReference type="NCBI Taxonomy" id="157072"/>
    <lineage>
        <taxon>Eukaryota</taxon>
        <taxon>Sar</taxon>
        <taxon>Stramenopiles</taxon>
        <taxon>Oomycota</taxon>
        <taxon>Saprolegniomycetes</taxon>
        <taxon>Saprolegniales</taxon>
        <taxon>Verrucalvaceae</taxon>
        <taxon>Aphanomyces</taxon>
    </lineage>
</organism>
<dbReference type="Proteomes" id="UP000285060">
    <property type="component" value="Unassembled WGS sequence"/>
</dbReference>
<accession>A0A3R6ZJI3</accession>